<evidence type="ECO:0000256" key="1">
    <source>
        <dbReference type="SAM" id="MobiDB-lite"/>
    </source>
</evidence>
<organism evidence="2 3">
    <name type="scientific">Kipferlia bialata</name>
    <dbReference type="NCBI Taxonomy" id="797122"/>
    <lineage>
        <taxon>Eukaryota</taxon>
        <taxon>Metamonada</taxon>
        <taxon>Carpediemonas-like organisms</taxon>
        <taxon>Kipferlia</taxon>
    </lineage>
</organism>
<proteinExistence type="predicted"/>
<feature type="region of interest" description="Disordered" evidence="1">
    <location>
        <begin position="1"/>
        <end position="46"/>
    </location>
</feature>
<feature type="compositionally biased region" description="Polar residues" evidence="1">
    <location>
        <begin position="1"/>
        <end position="11"/>
    </location>
</feature>
<dbReference type="Proteomes" id="UP000265618">
    <property type="component" value="Unassembled WGS sequence"/>
</dbReference>
<keyword evidence="3" id="KW-1185">Reference proteome</keyword>
<sequence>LRSGSDTSNFESYPADEEINSERPDEASFAQIPVTDEEADREFANF</sequence>
<dbReference type="AlphaFoldDB" id="A0A391NY23"/>
<reference evidence="2 3" key="1">
    <citation type="journal article" date="2018" name="PLoS ONE">
        <title>The draft genome of Kipferlia bialata reveals reductive genome evolution in fornicate parasites.</title>
        <authorList>
            <person name="Tanifuji G."/>
            <person name="Takabayashi S."/>
            <person name="Kume K."/>
            <person name="Takagi M."/>
            <person name="Nakayama T."/>
            <person name="Kamikawa R."/>
            <person name="Inagaki Y."/>
            <person name="Hashimoto T."/>
        </authorList>
    </citation>
    <scope>NUCLEOTIDE SEQUENCE [LARGE SCALE GENOMIC DNA]</scope>
    <source>
        <strain evidence="2">NY0173</strain>
    </source>
</reference>
<comment type="caution">
    <text evidence="2">The sequence shown here is derived from an EMBL/GenBank/DDBJ whole genome shotgun (WGS) entry which is preliminary data.</text>
</comment>
<feature type="non-terminal residue" evidence="2">
    <location>
        <position position="46"/>
    </location>
</feature>
<gene>
    <name evidence="2" type="ORF">KIPB_012821</name>
</gene>
<evidence type="ECO:0000313" key="2">
    <source>
        <dbReference type="EMBL" id="GCA63998.1"/>
    </source>
</evidence>
<dbReference type="EMBL" id="BDIP01005816">
    <property type="protein sequence ID" value="GCA63998.1"/>
    <property type="molecule type" value="Genomic_DNA"/>
</dbReference>
<evidence type="ECO:0000313" key="3">
    <source>
        <dbReference type="Proteomes" id="UP000265618"/>
    </source>
</evidence>
<name>A0A391NY23_9EUKA</name>
<protein>
    <submittedName>
        <fullName evidence="2">Uncharacterized protein</fullName>
    </submittedName>
</protein>
<accession>A0A391NY23</accession>